<evidence type="ECO:0000259" key="3">
    <source>
        <dbReference type="Pfam" id="PF13505"/>
    </source>
</evidence>
<evidence type="ECO:0000256" key="2">
    <source>
        <dbReference type="SAM" id="SignalP"/>
    </source>
</evidence>
<keyword evidence="1 2" id="KW-0732">Signal</keyword>
<evidence type="ECO:0000313" key="4">
    <source>
        <dbReference type="EMBL" id="MFD0766555.1"/>
    </source>
</evidence>
<feature type="chain" id="PRO_5046636185" evidence="2">
    <location>
        <begin position="22"/>
        <end position="170"/>
    </location>
</feature>
<dbReference type="Pfam" id="PF13505">
    <property type="entry name" value="OMP_b-brl"/>
    <property type="match status" value="1"/>
</dbReference>
<reference evidence="5" key="1">
    <citation type="journal article" date="2019" name="Int. J. Syst. Evol. Microbiol.">
        <title>The Global Catalogue of Microorganisms (GCM) 10K type strain sequencing project: providing services to taxonomists for standard genome sequencing and annotation.</title>
        <authorList>
            <consortium name="The Broad Institute Genomics Platform"/>
            <consortium name="The Broad Institute Genome Sequencing Center for Infectious Disease"/>
            <person name="Wu L."/>
            <person name="Ma J."/>
        </authorList>
    </citation>
    <scope>NUCLEOTIDE SEQUENCE [LARGE SCALE GENOMIC DNA]</scope>
    <source>
        <strain evidence="5">CCUG 60742</strain>
    </source>
</reference>
<feature type="domain" description="Outer membrane protein beta-barrel" evidence="3">
    <location>
        <begin position="8"/>
        <end position="152"/>
    </location>
</feature>
<accession>A0ABW2ZJW2</accession>
<dbReference type="RefSeq" id="WP_377144600.1">
    <property type="nucleotide sequence ID" value="NZ_JBHTIA010000012.1"/>
</dbReference>
<keyword evidence="5" id="KW-1185">Reference proteome</keyword>
<proteinExistence type="predicted"/>
<sequence>MKKIFTIAFILLAGFATKSHAQGFKLGLGLEGALPLGNMKSAYNFGAGLTFRGAFSIDESSAVTVTTGAIAFLPKDLSNLGIDSKAQLNIPVKAGFKYNVGGPVYLIGEAGATIIRSYYSDANGDLQSVGSTHFTYAPGLGVNLGGFDASLRYEGYEGQSFMGLRLGFNF</sequence>
<evidence type="ECO:0000256" key="1">
    <source>
        <dbReference type="ARBA" id="ARBA00022729"/>
    </source>
</evidence>
<dbReference type="Proteomes" id="UP001597073">
    <property type="component" value="Unassembled WGS sequence"/>
</dbReference>
<feature type="signal peptide" evidence="2">
    <location>
        <begin position="1"/>
        <end position="21"/>
    </location>
</feature>
<evidence type="ECO:0000313" key="5">
    <source>
        <dbReference type="Proteomes" id="UP001597073"/>
    </source>
</evidence>
<gene>
    <name evidence="4" type="ORF">ACFQZI_16970</name>
</gene>
<dbReference type="InterPro" id="IPR027385">
    <property type="entry name" value="Beta-barrel_OMP"/>
</dbReference>
<protein>
    <submittedName>
        <fullName evidence="4">Outer membrane beta-barrel protein</fullName>
    </submittedName>
</protein>
<dbReference type="EMBL" id="JBHTIA010000012">
    <property type="protein sequence ID" value="MFD0766555.1"/>
    <property type="molecule type" value="Genomic_DNA"/>
</dbReference>
<name>A0ABW2ZJW2_9SPHI</name>
<comment type="caution">
    <text evidence="4">The sequence shown here is derived from an EMBL/GenBank/DDBJ whole genome shotgun (WGS) entry which is preliminary data.</text>
</comment>
<organism evidence="4 5">
    <name type="scientific">Mucilaginibacter lutimaris</name>
    <dbReference type="NCBI Taxonomy" id="931629"/>
    <lineage>
        <taxon>Bacteria</taxon>
        <taxon>Pseudomonadati</taxon>
        <taxon>Bacteroidota</taxon>
        <taxon>Sphingobacteriia</taxon>
        <taxon>Sphingobacteriales</taxon>
        <taxon>Sphingobacteriaceae</taxon>
        <taxon>Mucilaginibacter</taxon>
    </lineage>
</organism>